<dbReference type="EMBL" id="NXIB02000271">
    <property type="protein sequence ID" value="PHX53128.1"/>
    <property type="molecule type" value="Genomic_DNA"/>
</dbReference>
<gene>
    <name evidence="2" type="ORF">CP500_023170</name>
</gene>
<dbReference type="Proteomes" id="UP000226442">
    <property type="component" value="Unassembled WGS sequence"/>
</dbReference>
<accession>A0A2G4EUG0</accession>
<proteinExistence type="predicted"/>
<dbReference type="OrthoDB" id="425719at2"/>
<evidence type="ECO:0000313" key="2">
    <source>
        <dbReference type="EMBL" id="PHX53128.1"/>
    </source>
</evidence>
<protein>
    <submittedName>
        <fullName evidence="2">Uncharacterized protein</fullName>
    </submittedName>
</protein>
<keyword evidence="3" id="KW-1185">Reference proteome</keyword>
<name>A0A2G4EUG0_9CYAN</name>
<dbReference type="AlphaFoldDB" id="A0A2G4EUG0"/>
<feature type="region of interest" description="Disordered" evidence="1">
    <location>
        <begin position="187"/>
        <end position="209"/>
    </location>
</feature>
<reference evidence="2" key="1">
    <citation type="submission" date="2017-10" db="EMBL/GenBank/DDBJ databases">
        <title>Draft genome sequence of the planktic cyanobacteria Tychonema bourrellyi isolated from alpine lentic freshwater.</title>
        <authorList>
            <person name="Tett A."/>
            <person name="Armanini F."/>
            <person name="Asnicar F."/>
            <person name="Boscaini A."/>
            <person name="Pasolli E."/>
            <person name="Zolfo M."/>
            <person name="Donati C."/>
            <person name="Salmaso N."/>
            <person name="Segata N."/>
        </authorList>
    </citation>
    <scope>NUCLEOTIDE SEQUENCE</scope>
    <source>
        <strain evidence="2">FEM_GT703</strain>
    </source>
</reference>
<sequence>MHTPKCSPSSVAHPAPAGSKTNGRWILTLGTQLATLGLLATALPPTPASAITIRFPRPKNEYRACSVELMGAGLSADAAASACASALHPRDISKCVVQINRKTNIVAAEALASCERVRRPKDLATCVVDINTKSRTQTTTPLLVLDQCRRSLLPEQFSECVVGLSRQVDFSIDRLMTTCLDTRDKVSQLDDRPTPTLPVDLIPPPSKLN</sequence>
<organism evidence="2 3">
    <name type="scientific">Tychonema bourrellyi FEM_GT703</name>
    <dbReference type="NCBI Taxonomy" id="2040638"/>
    <lineage>
        <taxon>Bacteria</taxon>
        <taxon>Bacillati</taxon>
        <taxon>Cyanobacteriota</taxon>
        <taxon>Cyanophyceae</taxon>
        <taxon>Oscillatoriophycideae</taxon>
        <taxon>Oscillatoriales</taxon>
        <taxon>Microcoleaceae</taxon>
        <taxon>Tychonema</taxon>
    </lineage>
</organism>
<comment type="caution">
    <text evidence="2">The sequence shown here is derived from an EMBL/GenBank/DDBJ whole genome shotgun (WGS) entry which is preliminary data.</text>
</comment>
<evidence type="ECO:0000313" key="3">
    <source>
        <dbReference type="Proteomes" id="UP000226442"/>
    </source>
</evidence>
<evidence type="ECO:0000256" key="1">
    <source>
        <dbReference type="SAM" id="MobiDB-lite"/>
    </source>
</evidence>